<protein>
    <submittedName>
        <fullName evidence="2">Craniofacial development protein 2</fullName>
    </submittedName>
</protein>
<feature type="region of interest" description="Disordered" evidence="1">
    <location>
        <begin position="327"/>
        <end position="369"/>
    </location>
</feature>
<dbReference type="Proteomes" id="UP000762676">
    <property type="component" value="Unassembled WGS sequence"/>
</dbReference>
<accession>A0AAV4JDY1</accession>
<evidence type="ECO:0000313" key="3">
    <source>
        <dbReference type="Proteomes" id="UP000762676"/>
    </source>
</evidence>
<evidence type="ECO:0000313" key="2">
    <source>
        <dbReference type="EMBL" id="GFS20259.1"/>
    </source>
</evidence>
<dbReference type="InterPro" id="IPR036691">
    <property type="entry name" value="Endo/exonu/phosph_ase_sf"/>
</dbReference>
<evidence type="ECO:0000256" key="1">
    <source>
        <dbReference type="SAM" id="MobiDB-lite"/>
    </source>
</evidence>
<dbReference type="Gene3D" id="3.60.10.10">
    <property type="entry name" value="Endonuclease/exonuclease/phosphatase"/>
    <property type="match status" value="1"/>
</dbReference>
<reference evidence="2 3" key="1">
    <citation type="journal article" date="2021" name="Elife">
        <title>Chloroplast acquisition without the gene transfer in kleptoplastic sea slugs, Plakobranchus ocellatus.</title>
        <authorList>
            <person name="Maeda T."/>
            <person name="Takahashi S."/>
            <person name="Yoshida T."/>
            <person name="Shimamura S."/>
            <person name="Takaki Y."/>
            <person name="Nagai Y."/>
            <person name="Toyoda A."/>
            <person name="Suzuki Y."/>
            <person name="Arimoto A."/>
            <person name="Ishii H."/>
            <person name="Satoh N."/>
            <person name="Nishiyama T."/>
            <person name="Hasebe M."/>
            <person name="Maruyama T."/>
            <person name="Minagawa J."/>
            <person name="Obokata J."/>
            <person name="Shigenobu S."/>
        </authorList>
    </citation>
    <scope>NUCLEOTIDE SEQUENCE [LARGE SCALE GENOMIC DNA]</scope>
</reference>
<sequence length="369" mass="41999">MTAREYGGLDLSSTPSVGTDHLTWDSVIGKNGIGRCNSNGLLLLQYCAEHGLLITNTTFRLPARSRTSWMHPRSGHWRLIDFVIVRNRQDVRVTKSTCGADCWTDHGLIISKMKIRILPKRRPQGKPAIKCLNSFQLKKHSVCEELVDSLDEKCKHIEITDNIEETWSRFRDTVYGAASETLSFNKRKHQDWFDENKEEITRMLEEKNRLYRAYLNDKSPSRKAALDNTRNTVQRKLREMQNTWLSQKADEIQSYSGRNDTKWFYGAVKAVYGPQPASSSPLFSADGKTFLTQKSQILERWAEHFESVLSRPSHINEDAIKSLPQVDNNHALDTSPHPARSRESHRPAVKRQAPGADGISAGVYKHGGP</sequence>
<keyword evidence="3" id="KW-1185">Reference proteome</keyword>
<comment type="caution">
    <text evidence="2">The sequence shown here is derived from an EMBL/GenBank/DDBJ whole genome shotgun (WGS) entry which is preliminary data.</text>
</comment>
<gene>
    <name evidence="2" type="ORF">ElyMa_006895000</name>
</gene>
<dbReference type="AlphaFoldDB" id="A0AAV4JDY1"/>
<dbReference type="EMBL" id="BMAT01013784">
    <property type="protein sequence ID" value="GFS20259.1"/>
    <property type="molecule type" value="Genomic_DNA"/>
</dbReference>
<name>A0AAV4JDY1_9GAST</name>
<proteinExistence type="predicted"/>
<organism evidence="2 3">
    <name type="scientific">Elysia marginata</name>
    <dbReference type="NCBI Taxonomy" id="1093978"/>
    <lineage>
        <taxon>Eukaryota</taxon>
        <taxon>Metazoa</taxon>
        <taxon>Spiralia</taxon>
        <taxon>Lophotrochozoa</taxon>
        <taxon>Mollusca</taxon>
        <taxon>Gastropoda</taxon>
        <taxon>Heterobranchia</taxon>
        <taxon>Euthyneura</taxon>
        <taxon>Panpulmonata</taxon>
        <taxon>Sacoglossa</taxon>
        <taxon>Placobranchoidea</taxon>
        <taxon>Plakobranchidae</taxon>
        <taxon>Elysia</taxon>
    </lineage>
</organism>